<feature type="region of interest" description="Disordered" evidence="1">
    <location>
        <begin position="166"/>
        <end position="193"/>
    </location>
</feature>
<gene>
    <name evidence="2" type="ORF">DERF_014894</name>
</gene>
<feature type="region of interest" description="Disordered" evidence="1">
    <location>
        <begin position="1"/>
        <end position="149"/>
    </location>
</feature>
<dbReference type="EMBL" id="ASGP02000008">
    <property type="protein sequence ID" value="KAH9494184.1"/>
    <property type="molecule type" value="Genomic_DNA"/>
</dbReference>
<accession>A0A922HKF4</accession>
<feature type="compositionally biased region" description="Basic and acidic residues" evidence="1">
    <location>
        <begin position="1"/>
        <end position="26"/>
    </location>
</feature>
<proteinExistence type="predicted"/>
<sequence>MEKSNSKKLDEQKLMEKSKSFNEIQKKSNSNKKNNSITLSKQNVSVMMKKSLAKTGSKKNMSSKKSKSLTKSKKPKSLVKSKSLQKSFSKTKKSSGKKSSKEKIIMKSKSGSKKHDLSLTTKTSSYRKIKSTSKKPIHESKSFTKSKLDSSLIGVKKQENVEPLSKSFVQTEMSKKSSMEKSGLPIPSNPLIESKIQPSSKVNISESNVNENEKRIESRLIQVNVPEKVQKQLDEIIKNLQKNDQDDEWEYFYDRIEWPEFDNDDCEYEWIDEKDIHKYQPEQIIRVDYDPDSKCSIDFKSKF</sequence>
<evidence type="ECO:0000313" key="2">
    <source>
        <dbReference type="EMBL" id="KAH9494184.1"/>
    </source>
</evidence>
<protein>
    <submittedName>
        <fullName evidence="2">Uncharacterized protein</fullName>
    </submittedName>
</protein>
<keyword evidence="3" id="KW-1185">Reference proteome</keyword>
<dbReference type="Proteomes" id="UP000790347">
    <property type="component" value="Unassembled WGS sequence"/>
</dbReference>
<feature type="compositionally biased region" description="Basic and acidic residues" evidence="1">
    <location>
        <begin position="136"/>
        <end position="148"/>
    </location>
</feature>
<reference evidence="2" key="1">
    <citation type="submission" date="2013-05" db="EMBL/GenBank/DDBJ databases">
        <authorList>
            <person name="Yim A.K.Y."/>
            <person name="Chan T.F."/>
            <person name="Ji K.M."/>
            <person name="Liu X.Y."/>
            <person name="Zhou J.W."/>
            <person name="Li R.Q."/>
            <person name="Yang K.Y."/>
            <person name="Li J."/>
            <person name="Li M."/>
            <person name="Law P.T.W."/>
            <person name="Wu Y.L."/>
            <person name="Cai Z.L."/>
            <person name="Qin H."/>
            <person name="Bao Y."/>
            <person name="Leung R.K.K."/>
            <person name="Ng P.K.S."/>
            <person name="Zou J."/>
            <person name="Zhong X.J."/>
            <person name="Ran P.X."/>
            <person name="Zhong N.S."/>
            <person name="Liu Z.G."/>
            <person name="Tsui S.K.W."/>
        </authorList>
    </citation>
    <scope>NUCLEOTIDE SEQUENCE</scope>
    <source>
        <strain evidence="2">Derf</strain>
        <tissue evidence="2">Whole organism</tissue>
    </source>
</reference>
<feature type="compositionally biased region" description="Basic residues" evidence="1">
    <location>
        <begin position="61"/>
        <end position="79"/>
    </location>
</feature>
<feature type="compositionally biased region" description="Basic residues" evidence="1">
    <location>
        <begin position="89"/>
        <end position="98"/>
    </location>
</feature>
<feature type="compositionally biased region" description="Low complexity" evidence="1">
    <location>
        <begin position="27"/>
        <end position="36"/>
    </location>
</feature>
<name>A0A922HKF4_DERFA</name>
<organism evidence="2 3">
    <name type="scientific">Dermatophagoides farinae</name>
    <name type="common">American house dust mite</name>
    <dbReference type="NCBI Taxonomy" id="6954"/>
    <lineage>
        <taxon>Eukaryota</taxon>
        <taxon>Metazoa</taxon>
        <taxon>Ecdysozoa</taxon>
        <taxon>Arthropoda</taxon>
        <taxon>Chelicerata</taxon>
        <taxon>Arachnida</taxon>
        <taxon>Acari</taxon>
        <taxon>Acariformes</taxon>
        <taxon>Sarcoptiformes</taxon>
        <taxon>Astigmata</taxon>
        <taxon>Psoroptidia</taxon>
        <taxon>Analgoidea</taxon>
        <taxon>Pyroglyphidae</taxon>
        <taxon>Dermatophagoidinae</taxon>
        <taxon>Dermatophagoides</taxon>
    </lineage>
</organism>
<evidence type="ECO:0000256" key="1">
    <source>
        <dbReference type="SAM" id="MobiDB-lite"/>
    </source>
</evidence>
<comment type="caution">
    <text evidence="2">The sequence shown here is derived from an EMBL/GenBank/DDBJ whole genome shotgun (WGS) entry which is preliminary data.</text>
</comment>
<dbReference type="AlphaFoldDB" id="A0A922HKF4"/>
<evidence type="ECO:0000313" key="3">
    <source>
        <dbReference type="Proteomes" id="UP000790347"/>
    </source>
</evidence>
<feature type="compositionally biased region" description="Basic residues" evidence="1">
    <location>
        <begin position="125"/>
        <end position="135"/>
    </location>
</feature>
<reference evidence="2" key="2">
    <citation type="journal article" date="2022" name="Res Sq">
        <title>Comparative Genomics Reveals Insights into the Divergent Evolution of Astigmatic Mites and Household Pest Adaptations.</title>
        <authorList>
            <person name="Xiong Q."/>
            <person name="Wan A.T.-Y."/>
            <person name="Liu X.-Y."/>
            <person name="Fung C.S.-H."/>
            <person name="Xiao X."/>
            <person name="Malainual N."/>
            <person name="Hou J."/>
            <person name="Wang L."/>
            <person name="Wang M."/>
            <person name="Yang K."/>
            <person name="Cui Y."/>
            <person name="Leung E."/>
            <person name="Nong W."/>
            <person name="Shin S.-K."/>
            <person name="Au S."/>
            <person name="Jeong K.Y."/>
            <person name="Chew F.T."/>
            <person name="Hui J."/>
            <person name="Leung T.F."/>
            <person name="Tungtrongchitr A."/>
            <person name="Zhong N."/>
            <person name="Liu Z."/>
            <person name="Tsui S."/>
        </authorList>
    </citation>
    <scope>NUCLEOTIDE SEQUENCE</scope>
    <source>
        <strain evidence="2">Derf</strain>
        <tissue evidence="2">Whole organism</tissue>
    </source>
</reference>